<reference evidence="2 3" key="1">
    <citation type="submission" date="2020-03" db="EMBL/GenBank/DDBJ databases">
        <title>Genomic Encyclopedia of Type Strains, Phase IV (KMG-IV): sequencing the most valuable type-strain genomes for metagenomic binning, comparative biology and taxonomic classification.</title>
        <authorList>
            <person name="Goeker M."/>
        </authorList>
    </citation>
    <scope>NUCLEOTIDE SEQUENCE [LARGE SCALE GENOMIC DNA]</scope>
    <source>
        <strain evidence="2 3">DSM 19867</strain>
    </source>
</reference>
<feature type="transmembrane region" description="Helical" evidence="1">
    <location>
        <begin position="419"/>
        <end position="436"/>
    </location>
</feature>
<feature type="transmembrane region" description="Helical" evidence="1">
    <location>
        <begin position="227"/>
        <end position="244"/>
    </location>
</feature>
<feature type="transmembrane region" description="Helical" evidence="1">
    <location>
        <begin position="256"/>
        <end position="286"/>
    </location>
</feature>
<feature type="transmembrane region" description="Helical" evidence="1">
    <location>
        <begin position="166"/>
        <end position="187"/>
    </location>
</feature>
<comment type="caution">
    <text evidence="2">The sequence shown here is derived from an EMBL/GenBank/DDBJ whole genome shotgun (WGS) entry which is preliminary data.</text>
</comment>
<keyword evidence="1" id="KW-1133">Transmembrane helix</keyword>
<keyword evidence="1" id="KW-0812">Transmembrane</keyword>
<protein>
    <submittedName>
        <fullName evidence="2">Uncharacterized protein</fullName>
    </submittedName>
</protein>
<feature type="transmembrane region" description="Helical" evidence="1">
    <location>
        <begin position="85"/>
        <end position="105"/>
    </location>
</feature>
<dbReference type="AlphaFoldDB" id="A0A846N1J8"/>
<dbReference type="EMBL" id="JAASRM010000001">
    <property type="protein sequence ID" value="NIK89844.1"/>
    <property type="molecule type" value="Genomic_DNA"/>
</dbReference>
<sequence>MTPTFIGAILIAVAIFLMFRGSATNMLALVLVATLFGGASAVDLPALGGSSIPPANMALLFMAFYLLASRAVTVNNLAQVTRPNLFLAIFCIYGAIGAFLLPRIFAGMIGVVPMNVADAAFLNIYHLVPLGPSSQNITTAVYLLGTLFAGLATALIVNIERSETRVVQVFIALCWAHVFFGVLNLALSTVGHSDWLMFLRNGHYAQVDQELAGGIQRVNGIFPEPSMYAAYGFGILVVMVELWLRDVRARATGAAALGMVAVLMLTTSSTAYVSCGIYALVLGFRFLLTPARVSLRKLAVLGCVLFLVLTAGLAVAVFHPQLGDKLVQVVESMTVHKSQSFSGRQRLFWAQLGILAFKTSYGLGFGPGSFRSSSLFTAIAGSLGVIGIVTFFGQVFALLRPFDKRAHDLSRHDGQEINIAAGWAAVLSLIPAAISAPGPDPGVMFGLLGGLALARRIPAMLPQRRHRLYVHETGVKPAMTQLSQKDVGGKSVPVLYGSRY</sequence>
<name>A0A846N1J8_9PROT</name>
<feature type="transmembrane region" description="Helical" evidence="1">
    <location>
        <begin position="140"/>
        <end position="159"/>
    </location>
</feature>
<feature type="transmembrane region" description="Helical" evidence="1">
    <location>
        <begin position="298"/>
        <end position="318"/>
    </location>
</feature>
<evidence type="ECO:0000313" key="3">
    <source>
        <dbReference type="Proteomes" id="UP000570514"/>
    </source>
</evidence>
<feature type="transmembrane region" description="Helical" evidence="1">
    <location>
        <begin position="57"/>
        <end position="78"/>
    </location>
</feature>
<evidence type="ECO:0000256" key="1">
    <source>
        <dbReference type="SAM" id="Phobius"/>
    </source>
</evidence>
<dbReference type="RefSeq" id="WP_167083899.1">
    <property type="nucleotide sequence ID" value="NZ_BAAADC010000001.1"/>
</dbReference>
<dbReference type="Proteomes" id="UP000570514">
    <property type="component" value="Unassembled WGS sequence"/>
</dbReference>
<organism evidence="2 3">
    <name type="scientific">Rhizomicrobium palustre</name>
    <dbReference type="NCBI Taxonomy" id="189966"/>
    <lineage>
        <taxon>Bacteria</taxon>
        <taxon>Pseudomonadati</taxon>
        <taxon>Pseudomonadota</taxon>
        <taxon>Alphaproteobacteria</taxon>
        <taxon>Micropepsales</taxon>
        <taxon>Micropepsaceae</taxon>
        <taxon>Rhizomicrobium</taxon>
    </lineage>
</organism>
<gene>
    <name evidence="2" type="ORF">FHS83_003162</name>
</gene>
<feature type="transmembrane region" description="Helical" evidence="1">
    <location>
        <begin position="442"/>
        <end position="458"/>
    </location>
</feature>
<accession>A0A846N1J8</accession>
<proteinExistence type="predicted"/>
<feature type="transmembrane region" description="Helical" evidence="1">
    <location>
        <begin position="347"/>
        <end position="363"/>
    </location>
</feature>
<keyword evidence="1" id="KW-0472">Membrane</keyword>
<evidence type="ECO:0000313" key="2">
    <source>
        <dbReference type="EMBL" id="NIK89844.1"/>
    </source>
</evidence>
<feature type="transmembrane region" description="Helical" evidence="1">
    <location>
        <begin position="375"/>
        <end position="399"/>
    </location>
</feature>
<keyword evidence="3" id="KW-1185">Reference proteome</keyword>